<proteinExistence type="predicted"/>
<dbReference type="EMBL" id="LBXD01000006">
    <property type="protein sequence ID" value="KKR23838.1"/>
    <property type="molecule type" value="Genomic_DNA"/>
</dbReference>
<dbReference type="Proteomes" id="UP000034764">
    <property type="component" value="Unassembled WGS sequence"/>
</dbReference>
<gene>
    <name evidence="1" type="ORF">UT53_C0006G0008</name>
</gene>
<evidence type="ECO:0000313" key="1">
    <source>
        <dbReference type="EMBL" id="KKR23838.1"/>
    </source>
</evidence>
<accession>A0A0G0P7A1</accession>
<name>A0A0G0P7A1_9BACT</name>
<organism evidence="1 2">
    <name type="scientific">Candidatus Yanofskybacteria bacterium GW2011_GWD2_39_48</name>
    <dbReference type="NCBI Taxonomy" id="1619031"/>
    <lineage>
        <taxon>Bacteria</taxon>
        <taxon>Candidatus Yanofskyibacteriota</taxon>
    </lineage>
</organism>
<evidence type="ECO:0000313" key="2">
    <source>
        <dbReference type="Proteomes" id="UP000034764"/>
    </source>
</evidence>
<sequence>MQKRPSKSEIILSVSLDEAFYILGVAQSDKIKMESLSSSVRQNKTIAKPLKIVSSLEAKLKEYDTANNASSL</sequence>
<comment type="caution">
    <text evidence="1">The sequence shown here is derived from an EMBL/GenBank/DDBJ whole genome shotgun (WGS) entry which is preliminary data.</text>
</comment>
<dbReference type="AlphaFoldDB" id="A0A0G0P7A1"/>
<reference evidence="1 2" key="1">
    <citation type="journal article" date="2015" name="Nature">
        <title>rRNA introns, odd ribosomes, and small enigmatic genomes across a large radiation of phyla.</title>
        <authorList>
            <person name="Brown C.T."/>
            <person name="Hug L.A."/>
            <person name="Thomas B.C."/>
            <person name="Sharon I."/>
            <person name="Castelle C.J."/>
            <person name="Singh A."/>
            <person name="Wilkins M.J."/>
            <person name="Williams K.H."/>
            <person name="Banfield J.F."/>
        </authorList>
    </citation>
    <scope>NUCLEOTIDE SEQUENCE [LARGE SCALE GENOMIC DNA]</scope>
</reference>
<protein>
    <submittedName>
        <fullName evidence="1">Uncharacterized protein</fullName>
    </submittedName>
</protein>